<evidence type="ECO:0000256" key="3">
    <source>
        <dbReference type="ARBA" id="ARBA00022723"/>
    </source>
</evidence>
<feature type="binding site" evidence="6">
    <location>
        <position position="305"/>
    </location>
    <ligand>
        <name>Zn(2+)</name>
        <dbReference type="ChEBI" id="CHEBI:29105"/>
    </ligand>
</feature>
<feature type="domain" description="Hcy-binding" evidence="7">
    <location>
        <begin position="7"/>
        <end position="320"/>
    </location>
</feature>
<dbReference type="FunCoup" id="T1HP07">
    <property type="interactions" value="63"/>
</dbReference>
<dbReference type="InterPro" id="IPR036589">
    <property type="entry name" value="HCY_dom_sf"/>
</dbReference>
<evidence type="ECO:0000259" key="7">
    <source>
        <dbReference type="PROSITE" id="PS50970"/>
    </source>
</evidence>
<dbReference type="InterPro" id="IPR003726">
    <property type="entry name" value="HCY_dom"/>
</dbReference>
<keyword evidence="3 6" id="KW-0479">Metal-binding</keyword>
<name>T1HP07_RHOPR</name>
<dbReference type="VEuPathDB" id="VectorBase:RPRC005781"/>
<accession>T1HP07</accession>
<dbReference type="NCBIfam" id="NF007020">
    <property type="entry name" value="PRK09485.1"/>
    <property type="match status" value="1"/>
</dbReference>
<evidence type="ECO:0000313" key="8">
    <source>
        <dbReference type="EnsemblMetazoa" id="RPRC005781-PA"/>
    </source>
</evidence>
<evidence type="ECO:0000256" key="2">
    <source>
        <dbReference type="ARBA" id="ARBA00022679"/>
    </source>
</evidence>
<feature type="binding site" evidence="6">
    <location>
        <position position="306"/>
    </location>
    <ligand>
        <name>Zn(2+)</name>
        <dbReference type="ChEBI" id="CHEBI:29105"/>
    </ligand>
</feature>
<dbReference type="GO" id="GO:0008898">
    <property type="term" value="F:S-adenosylmethionine-homocysteine S-methyltransferase activity"/>
    <property type="evidence" value="ECO:0007669"/>
    <property type="project" value="TreeGrafter"/>
</dbReference>
<reference evidence="8" key="1">
    <citation type="submission" date="2015-05" db="UniProtKB">
        <authorList>
            <consortium name="EnsemblMetazoa"/>
        </authorList>
    </citation>
    <scope>IDENTIFICATION</scope>
</reference>
<dbReference type="PANTHER" id="PTHR46015">
    <property type="entry name" value="ZGC:172121"/>
    <property type="match status" value="1"/>
</dbReference>
<dbReference type="STRING" id="13249.T1HP07"/>
<sequence>MRRIRQWRVICKVMSSSVTLTDAGLSTQLSIYTSKKIDGHPLWASRFLLTDKDICISVHRDFVRAGSKIIRTNTYQASVPGFMKHMNVSQQDAIKVIKESVSLAKQAIAEEEDICGKKLNVQVAGSVGPYGAYLHNGSEYTGSYCKEVTKEELIEWHRPRITALVDGGVDLLAVETIPCSIEALAVIQLLTKEFPNVKAWISFSIKNESQISNGEEFAEVANTIWEVGSKQLIAVGANCVNPIYVTPLFTALIKKNATIPFIAYPNSGEIYDGVEKKWIEKDNTRKMTDFVEEWLNLGISYIGGCCRTTSNDLQEIAKKIKNWENKIV</sequence>
<comment type="pathway">
    <text evidence="5">Amino-acid biosynthesis; L-methionine biosynthesis via de novo pathway.</text>
</comment>
<dbReference type="HOGENOM" id="CLU_004914_3_2_1"/>
<dbReference type="UniPathway" id="UPA00051">
    <property type="reaction ID" value="UER00083"/>
</dbReference>
<dbReference type="GO" id="GO:0009086">
    <property type="term" value="P:methionine biosynthetic process"/>
    <property type="evidence" value="ECO:0007669"/>
    <property type="project" value="InterPro"/>
</dbReference>
<dbReference type="InterPro" id="IPR017226">
    <property type="entry name" value="BHMT-like"/>
</dbReference>
<dbReference type="SUPFAM" id="SSF82282">
    <property type="entry name" value="Homocysteine S-methyltransferase"/>
    <property type="match status" value="1"/>
</dbReference>
<evidence type="ECO:0000256" key="5">
    <source>
        <dbReference type="ARBA" id="ARBA00034478"/>
    </source>
</evidence>
<keyword evidence="9" id="KW-1185">Reference proteome</keyword>
<evidence type="ECO:0000313" key="9">
    <source>
        <dbReference type="Proteomes" id="UP000015103"/>
    </source>
</evidence>
<dbReference type="InParanoid" id="T1HP07"/>
<dbReference type="Gene3D" id="3.20.20.330">
    <property type="entry name" value="Homocysteine-binding-like domain"/>
    <property type="match status" value="1"/>
</dbReference>
<dbReference type="FunFam" id="3.20.20.330:FF:000002">
    <property type="entry name" value="Homocysteine S-methyltransferase"/>
    <property type="match status" value="1"/>
</dbReference>
<comment type="cofactor">
    <cofactor evidence="6">
        <name>Zn(2+)</name>
        <dbReference type="ChEBI" id="CHEBI:29105"/>
    </cofactor>
    <text evidence="6">Binds 1 zinc ion per subunit.</text>
</comment>
<keyword evidence="2" id="KW-0808">Transferase</keyword>
<protein>
    <submittedName>
        <fullName evidence="8">Hcy-binding domain-containing protein</fullName>
    </submittedName>
</protein>
<evidence type="ECO:0000256" key="4">
    <source>
        <dbReference type="ARBA" id="ARBA00022833"/>
    </source>
</evidence>
<dbReference type="AlphaFoldDB" id="T1HP07"/>
<keyword evidence="1" id="KW-0489">Methyltransferase</keyword>
<dbReference type="PANTHER" id="PTHR46015:SF1">
    <property type="entry name" value="HOMOCYSTEINE S-METHYLTRANSFERASE-LIKE ISOFORM 1"/>
    <property type="match status" value="1"/>
</dbReference>
<dbReference type="EMBL" id="ACPB03014837">
    <property type="status" value="NOT_ANNOTATED_CDS"/>
    <property type="molecule type" value="Genomic_DNA"/>
</dbReference>
<dbReference type="GO" id="GO:0008270">
    <property type="term" value="F:zinc ion binding"/>
    <property type="evidence" value="ECO:0007669"/>
    <property type="project" value="InterPro"/>
</dbReference>
<organism evidence="8 9">
    <name type="scientific">Rhodnius prolixus</name>
    <name type="common">Triatomid bug</name>
    <dbReference type="NCBI Taxonomy" id="13249"/>
    <lineage>
        <taxon>Eukaryota</taxon>
        <taxon>Metazoa</taxon>
        <taxon>Ecdysozoa</taxon>
        <taxon>Arthropoda</taxon>
        <taxon>Hexapoda</taxon>
        <taxon>Insecta</taxon>
        <taxon>Pterygota</taxon>
        <taxon>Neoptera</taxon>
        <taxon>Paraneoptera</taxon>
        <taxon>Hemiptera</taxon>
        <taxon>Heteroptera</taxon>
        <taxon>Panheteroptera</taxon>
        <taxon>Cimicomorpha</taxon>
        <taxon>Reduviidae</taxon>
        <taxon>Triatominae</taxon>
        <taxon>Rhodnius</taxon>
    </lineage>
</organism>
<dbReference type="GeneID" id="141456233"/>
<dbReference type="GO" id="GO:0033528">
    <property type="term" value="P:S-methylmethionine cycle"/>
    <property type="evidence" value="ECO:0007669"/>
    <property type="project" value="TreeGrafter"/>
</dbReference>
<dbReference type="RefSeq" id="XP_073988117.1">
    <property type="nucleotide sequence ID" value="XM_074132016.1"/>
</dbReference>
<dbReference type="Proteomes" id="UP000015103">
    <property type="component" value="Unassembled WGS sequence"/>
</dbReference>
<dbReference type="PIRSF" id="PIRSF037505">
    <property type="entry name" value="Betaine_HMT"/>
    <property type="match status" value="1"/>
</dbReference>
<keyword evidence="4 6" id="KW-0862">Zinc</keyword>
<proteinExistence type="predicted"/>
<dbReference type="PROSITE" id="PS50970">
    <property type="entry name" value="HCY"/>
    <property type="match status" value="1"/>
</dbReference>
<dbReference type="OMA" id="TECYEAQ"/>
<dbReference type="EnsemblMetazoa" id="RPRC005781-RA">
    <property type="protein sequence ID" value="RPRC005781-PA"/>
    <property type="gene ID" value="RPRC005781"/>
</dbReference>
<evidence type="ECO:0000256" key="6">
    <source>
        <dbReference type="PIRSR" id="PIRSR037505-2"/>
    </source>
</evidence>
<dbReference type="eggNOG" id="KOG1579">
    <property type="taxonomic scope" value="Eukaryota"/>
</dbReference>
<dbReference type="GO" id="GO:0032259">
    <property type="term" value="P:methylation"/>
    <property type="evidence" value="ECO:0007669"/>
    <property type="project" value="UniProtKB-KW"/>
</dbReference>
<evidence type="ECO:0000256" key="1">
    <source>
        <dbReference type="ARBA" id="ARBA00022603"/>
    </source>
</evidence>
<dbReference type="InterPro" id="IPR051486">
    <property type="entry name" value="Hcy_S-methyltransferase"/>
</dbReference>
<feature type="binding site" evidence="6">
    <location>
        <position position="239"/>
    </location>
    <ligand>
        <name>Zn(2+)</name>
        <dbReference type="ChEBI" id="CHEBI:29105"/>
    </ligand>
</feature>
<dbReference type="Pfam" id="PF02574">
    <property type="entry name" value="S-methyl_trans"/>
    <property type="match status" value="1"/>
</dbReference>